<dbReference type="Gene3D" id="2.60.40.420">
    <property type="entry name" value="Cupredoxins - blue copper proteins"/>
    <property type="match status" value="2"/>
</dbReference>
<dbReference type="STRING" id="88036.D8SK39"/>
<dbReference type="GO" id="GO:0046872">
    <property type="term" value="F:metal ion binding"/>
    <property type="evidence" value="ECO:0007669"/>
    <property type="project" value="UniProtKB-KW"/>
</dbReference>
<evidence type="ECO:0000313" key="5">
    <source>
        <dbReference type="EMBL" id="EFJ15268.1"/>
    </source>
</evidence>
<dbReference type="PANTHER" id="PTHR33021:SF537">
    <property type="entry name" value="UCLACYANIN 2"/>
    <property type="match status" value="1"/>
</dbReference>
<dbReference type="CDD" id="cd04216">
    <property type="entry name" value="Phytocyanin"/>
    <property type="match status" value="2"/>
</dbReference>
<protein>
    <recommendedName>
        <fullName evidence="4">Phytocyanin domain-containing protein</fullName>
    </recommendedName>
</protein>
<gene>
    <name evidence="5" type="ORF">SELMODRAFT_24493</name>
</gene>
<dbReference type="SUPFAM" id="SSF49503">
    <property type="entry name" value="Cupredoxins"/>
    <property type="match status" value="2"/>
</dbReference>
<dbReference type="Proteomes" id="UP000001514">
    <property type="component" value="Unassembled WGS sequence"/>
</dbReference>
<evidence type="ECO:0000256" key="2">
    <source>
        <dbReference type="ARBA" id="ARBA00023157"/>
    </source>
</evidence>
<dbReference type="Gramene" id="EFJ15268">
    <property type="protein sequence ID" value="EFJ15268"/>
    <property type="gene ID" value="SELMODRAFT_24493"/>
</dbReference>
<dbReference type="InterPro" id="IPR039391">
    <property type="entry name" value="Phytocyanin-like"/>
</dbReference>
<dbReference type="PANTHER" id="PTHR33021">
    <property type="entry name" value="BLUE COPPER PROTEIN"/>
    <property type="match status" value="1"/>
</dbReference>
<dbReference type="GO" id="GO:0005886">
    <property type="term" value="C:plasma membrane"/>
    <property type="evidence" value="ECO:0000318"/>
    <property type="project" value="GO_Central"/>
</dbReference>
<dbReference type="PROSITE" id="PS51485">
    <property type="entry name" value="PHYTOCYANIN"/>
    <property type="match status" value="2"/>
</dbReference>
<keyword evidence="3" id="KW-0325">Glycoprotein</keyword>
<dbReference type="GO" id="GO:0009055">
    <property type="term" value="F:electron transfer activity"/>
    <property type="evidence" value="ECO:0007669"/>
    <property type="project" value="InterPro"/>
</dbReference>
<accession>D8SK39</accession>
<evidence type="ECO:0000259" key="4">
    <source>
        <dbReference type="PROSITE" id="PS51485"/>
    </source>
</evidence>
<feature type="domain" description="Phytocyanin" evidence="4">
    <location>
        <begin position="5"/>
        <end position="105"/>
    </location>
</feature>
<organism evidence="6">
    <name type="scientific">Selaginella moellendorffii</name>
    <name type="common">Spikemoss</name>
    <dbReference type="NCBI Taxonomy" id="88036"/>
    <lineage>
        <taxon>Eukaryota</taxon>
        <taxon>Viridiplantae</taxon>
        <taxon>Streptophyta</taxon>
        <taxon>Embryophyta</taxon>
        <taxon>Tracheophyta</taxon>
        <taxon>Lycopodiopsida</taxon>
        <taxon>Selaginellales</taxon>
        <taxon>Selaginellaceae</taxon>
        <taxon>Selaginella</taxon>
    </lineage>
</organism>
<dbReference type="OMA" id="WASRKTF"/>
<keyword evidence="2" id="KW-1015">Disulfide bond</keyword>
<keyword evidence="6" id="KW-1185">Reference proteome</keyword>
<dbReference type="InterPro" id="IPR003245">
    <property type="entry name" value="Phytocyanin_dom"/>
</dbReference>
<evidence type="ECO:0000256" key="3">
    <source>
        <dbReference type="ARBA" id="ARBA00023180"/>
    </source>
</evidence>
<evidence type="ECO:0000313" key="6">
    <source>
        <dbReference type="Proteomes" id="UP000001514"/>
    </source>
</evidence>
<reference evidence="5 6" key="1">
    <citation type="journal article" date="2011" name="Science">
        <title>The Selaginella genome identifies genetic changes associated with the evolution of vascular plants.</title>
        <authorList>
            <person name="Banks J.A."/>
            <person name="Nishiyama T."/>
            <person name="Hasebe M."/>
            <person name="Bowman J.L."/>
            <person name="Gribskov M."/>
            <person name="dePamphilis C."/>
            <person name="Albert V.A."/>
            <person name="Aono N."/>
            <person name="Aoyama T."/>
            <person name="Ambrose B.A."/>
            <person name="Ashton N.W."/>
            <person name="Axtell M.J."/>
            <person name="Barker E."/>
            <person name="Barker M.S."/>
            <person name="Bennetzen J.L."/>
            <person name="Bonawitz N.D."/>
            <person name="Chapple C."/>
            <person name="Cheng C."/>
            <person name="Correa L.G."/>
            <person name="Dacre M."/>
            <person name="DeBarry J."/>
            <person name="Dreyer I."/>
            <person name="Elias M."/>
            <person name="Engstrom E.M."/>
            <person name="Estelle M."/>
            <person name="Feng L."/>
            <person name="Finet C."/>
            <person name="Floyd S.K."/>
            <person name="Frommer W.B."/>
            <person name="Fujita T."/>
            <person name="Gramzow L."/>
            <person name="Gutensohn M."/>
            <person name="Harholt J."/>
            <person name="Hattori M."/>
            <person name="Heyl A."/>
            <person name="Hirai T."/>
            <person name="Hiwatashi Y."/>
            <person name="Ishikawa M."/>
            <person name="Iwata M."/>
            <person name="Karol K.G."/>
            <person name="Koehler B."/>
            <person name="Kolukisaoglu U."/>
            <person name="Kubo M."/>
            <person name="Kurata T."/>
            <person name="Lalonde S."/>
            <person name="Li K."/>
            <person name="Li Y."/>
            <person name="Litt A."/>
            <person name="Lyons E."/>
            <person name="Manning G."/>
            <person name="Maruyama T."/>
            <person name="Michael T.P."/>
            <person name="Mikami K."/>
            <person name="Miyazaki S."/>
            <person name="Morinaga S."/>
            <person name="Murata T."/>
            <person name="Mueller-Roeber B."/>
            <person name="Nelson D.R."/>
            <person name="Obara M."/>
            <person name="Oguri Y."/>
            <person name="Olmstead R.G."/>
            <person name="Onodera N."/>
            <person name="Petersen B.L."/>
            <person name="Pils B."/>
            <person name="Prigge M."/>
            <person name="Rensing S.A."/>
            <person name="Riano-Pachon D.M."/>
            <person name="Roberts A.W."/>
            <person name="Sato Y."/>
            <person name="Scheller H.V."/>
            <person name="Schulz B."/>
            <person name="Schulz C."/>
            <person name="Shakirov E.V."/>
            <person name="Shibagaki N."/>
            <person name="Shinohara N."/>
            <person name="Shippen D.E."/>
            <person name="Soerensen I."/>
            <person name="Sotooka R."/>
            <person name="Sugimoto N."/>
            <person name="Sugita M."/>
            <person name="Sumikawa N."/>
            <person name="Tanurdzic M."/>
            <person name="Theissen G."/>
            <person name="Ulvskov P."/>
            <person name="Wakazuki S."/>
            <person name="Weng J.K."/>
            <person name="Willats W.W."/>
            <person name="Wipf D."/>
            <person name="Wolf P.G."/>
            <person name="Yang L."/>
            <person name="Zimmer A.D."/>
            <person name="Zhu Q."/>
            <person name="Mitros T."/>
            <person name="Hellsten U."/>
            <person name="Loque D."/>
            <person name="Otillar R."/>
            <person name="Salamov A."/>
            <person name="Schmutz J."/>
            <person name="Shapiro H."/>
            <person name="Lindquist E."/>
            <person name="Lucas S."/>
            <person name="Rokhsar D."/>
            <person name="Grigoriev I.V."/>
        </authorList>
    </citation>
    <scope>NUCLEOTIDE SEQUENCE [LARGE SCALE GENOMIC DNA]</scope>
</reference>
<dbReference type="AlphaFoldDB" id="D8SK39"/>
<feature type="non-terminal residue" evidence="5">
    <location>
        <position position="1"/>
    </location>
</feature>
<dbReference type="EMBL" id="GL377624">
    <property type="protein sequence ID" value="EFJ15268.1"/>
    <property type="molecule type" value="Genomic_DNA"/>
</dbReference>
<dbReference type="InterPro" id="IPR008972">
    <property type="entry name" value="Cupredoxin"/>
</dbReference>
<name>D8SK39_SELML</name>
<dbReference type="HOGENOM" id="CLU_058719_2_8_1"/>
<feature type="domain" description="Phytocyanin" evidence="4">
    <location>
        <begin position="143"/>
        <end position="251"/>
    </location>
</feature>
<dbReference type="FunFam" id="2.60.40.420:FF:000003">
    <property type="entry name" value="Blue copper"/>
    <property type="match status" value="1"/>
</dbReference>
<dbReference type="Pfam" id="PF02298">
    <property type="entry name" value="Cu_bind_like"/>
    <property type="match status" value="2"/>
</dbReference>
<sequence length="258" mass="26766">LAMAVDYQVAGAAPGWSIQNGYTEWAATNQFRVGDTLTFTYTGNHNVLEVSRAAYDSCDASQPIQSYLTPSPIQVTLTTSGEHWFICGVPGHCGGGMRVPINVLEATSGAPGGAPAVPSTPTGVAFPPPRPNSAAGNSPVLSAGLAAAAAGALAIFTPWNLSMKKEDYKAWAATQTFLTGQTLQFKYESGHSLLALATQEAYNNCDLSNPVKTFTEPNPIVTLGAPGKKFYVCGVGNHCNAGMKVIINVVSSADAAAP</sequence>
<evidence type="ECO:0000256" key="1">
    <source>
        <dbReference type="ARBA" id="ARBA00022723"/>
    </source>
</evidence>
<proteinExistence type="predicted"/>
<dbReference type="FunFam" id="2.60.40.420:FF:000034">
    <property type="entry name" value="Cupredoxin superfamily protein"/>
    <property type="match status" value="1"/>
</dbReference>
<dbReference type="KEGG" id="smo:SELMODRAFT_24493"/>
<dbReference type="eggNOG" id="ENOG502QVXK">
    <property type="taxonomic scope" value="Eukaryota"/>
</dbReference>
<feature type="non-terminal residue" evidence="5">
    <location>
        <position position="258"/>
    </location>
</feature>
<keyword evidence="1" id="KW-0479">Metal-binding</keyword>
<dbReference type="InParanoid" id="D8SK39"/>